<gene>
    <name evidence="1" type="ORF">Vadar_003457</name>
</gene>
<keyword evidence="2" id="KW-1185">Reference proteome</keyword>
<protein>
    <submittedName>
        <fullName evidence="1">Uncharacterized protein</fullName>
    </submittedName>
</protein>
<reference evidence="1 2" key="1">
    <citation type="journal article" date="2021" name="Hortic Res">
        <title>High-quality reference genome and annotation aids understanding of berry development for evergreen blueberry (Vaccinium darrowii).</title>
        <authorList>
            <person name="Yu J."/>
            <person name="Hulse-Kemp A.M."/>
            <person name="Babiker E."/>
            <person name="Staton M."/>
        </authorList>
    </citation>
    <scope>NUCLEOTIDE SEQUENCE [LARGE SCALE GENOMIC DNA]</scope>
    <source>
        <strain evidence="2">cv. NJ 8807/NJ 8810</strain>
        <tissue evidence="1">Young leaf</tissue>
    </source>
</reference>
<organism evidence="1 2">
    <name type="scientific">Vaccinium darrowii</name>
    <dbReference type="NCBI Taxonomy" id="229202"/>
    <lineage>
        <taxon>Eukaryota</taxon>
        <taxon>Viridiplantae</taxon>
        <taxon>Streptophyta</taxon>
        <taxon>Embryophyta</taxon>
        <taxon>Tracheophyta</taxon>
        <taxon>Spermatophyta</taxon>
        <taxon>Magnoliopsida</taxon>
        <taxon>eudicotyledons</taxon>
        <taxon>Gunneridae</taxon>
        <taxon>Pentapetalae</taxon>
        <taxon>asterids</taxon>
        <taxon>Ericales</taxon>
        <taxon>Ericaceae</taxon>
        <taxon>Vaccinioideae</taxon>
        <taxon>Vaccinieae</taxon>
        <taxon>Vaccinium</taxon>
    </lineage>
</organism>
<dbReference type="Proteomes" id="UP000828048">
    <property type="component" value="Chromosome 2"/>
</dbReference>
<accession>A0ACB7WXP0</accession>
<evidence type="ECO:0000313" key="2">
    <source>
        <dbReference type="Proteomes" id="UP000828048"/>
    </source>
</evidence>
<name>A0ACB7WXP0_9ERIC</name>
<proteinExistence type="predicted"/>
<comment type="caution">
    <text evidence="1">The sequence shown here is derived from an EMBL/GenBank/DDBJ whole genome shotgun (WGS) entry which is preliminary data.</text>
</comment>
<evidence type="ECO:0000313" key="1">
    <source>
        <dbReference type="EMBL" id="KAH7833141.1"/>
    </source>
</evidence>
<dbReference type="EMBL" id="CM037152">
    <property type="protein sequence ID" value="KAH7833141.1"/>
    <property type="molecule type" value="Genomic_DNA"/>
</dbReference>
<sequence length="644" mass="71741">MKSNWNRNPEFFFSSNALSLSLSLSLSIPSQPPFSAVIPISSDDLPFEGAMRGKGKSVVHSISRACSGRKTLKRCKNKGEADNVVPIDVDSDNFDDVIIIDVPESWKQKLKGSSVLGKGKKCLLGAVICIDDDESSDASSTGCPTSSHNRNSAYEVGDDCQFVPDNFSPVNLSKSKRTYSGKASNGNRYVDSDSSDDDSPDCEVMEDFFGKFREQWEKANMKKKSDVHNGKSGRRDQVSTSELRNGTQREVEVESMTNQRTEANVPISSNASFDKGKLSPFSRTGVENPGSMSGDSSYRDEHGSKPVKNDIRFSRDKKKTRHAECCVRNPEPTVQSDFGSSKANLPDEVGSYFSSHHSVDAEVGGGGRENIQETHYPNDFKSGSSTSPDEEKSAEEGPSFRDITHSNETQDNGGVMDNAVGTVTVGTYCEDPPLGTAGLKDRNGCCQEKAQPNHQYGGQDGPFHTEDGAIVNTVNHCIINEREKLKETAEYKQAIEEEWASRQRELQLQAEEAQKLRLLRKRMKAESLRLLDMERRQKQRVEEIREVQKQDEEKMNLKEQIRAEVRKELKLLEITCQDMASLLRGLGIQVDGGFHSPPHEVRAAYKRALLKFHPDRASGSDLRQLVEAEEKFKLISRMKEKFLS</sequence>